<dbReference type="GO" id="GO:0030659">
    <property type="term" value="C:cytoplasmic vesicle membrane"/>
    <property type="evidence" value="ECO:0007669"/>
    <property type="project" value="UniProtKB-SubCell"/>
</dbReference>
<dbReference type="InterPro" id="IPR029021">
    <property type="entry name" value="Prot-tyrosine_phosphatase-like"/>
</dbReference>
<evidence type="ECO:0000256" key="6">
    <source>
        <dbReference type="ARBA" id="ARBA00023180"/>
    </source>
</evidence>
<dbReference type="GO" id="GO:0045202">
    <property type="term" value="C:synapse"/>
    <property type="evidence" value="ECO:0007669"/>
    <property type="project" value="TreeGrafter"/>
</dbReference>
<evidence type="ECO:0000313" key="14">
    <source>
        <dbReference type="WBParaSite" id="Pan_g12622.t1"/>
    </source>
</evidence>
<dbReference type="InterPro" id="IPR033522">
    <property type="entry name" value="IA-2/IA-2_beta"/>
</dbReference>
<dbReference type="Gene3D" id="3.90.190.10">
    <property type="entry name" value="Protein tyrosine phosphatase superfamily"/>
    <property type="match status" value="1"/>
</dbReference>
<evidence type="ECO:0000256" key="7">
    <source>
        <dbReference type="ARBA" id="ARBA00023329"/>
    </source>
</evidence>
<feature type="region of interest" description="Disordered" evidence="8">
    <location>
        <begin position="320"/>
        <end position="343"/>
    </location>
</feature>
<comment type="subcellular location">
    <subcellularLocation>
        <location evidence="1">Cytoplasmic vesicle membrane</location>
        <topology evidence="1">Single-pass type I membrane protein</topology>
    </subcellularLocation>
</comment>
<evidence type="ECO:0000256" key="8">
    <source>
        <dbReference type="SAM" id="MobiDB-lite"/>
    </source>
</evidence>
<feature type="region of interest" description="Disordered" evidence="8">
    <location>
        <begin position="267"/>
        <end position="300"/>
    </location>
</feature>
<keyword evidence="5 9" id="KW-0472">Membrane</keyword>
<reference evidence="13" key="1">
    <citation type="journal article" date="2013" name="Genetics">
        <title>The draft genome and transcriptome of Panagrellus redivivus are shaped by the harsh demands of a free-living lifestyle.</title>
        <authorList>
            <person name="Srinivasan J."/>
            <person name="Dillman A.R."/>
            <person name="Macchietto M.G."/>
            <person name="Heikkinen L."/>
            <person name="Lakso M."/>
            <person name="Fracchia K.M."/>
            <person name="Antoshechkin I."/>
            <person name="Mortazavi A."/>
            <person name="Wong G."/>
            <person name="Sternberg P.W."/>
        </authorList>
    </citation>
    <scope>NUCLEOTIDE SEQUENCE [LARGE SCALE GENOMIC DNA]</scope>
    <source>
        <strain evidence="13">MT8872</strain>
    </source>
</reference>
<keyword evidence="6" id="KW-0325">Glycoprotein</keyword>
<dbReference type="Proteomes" id="UP000492821">
    <property type="component" value="Unassembled WGS sequence"/>
</dbReference>
<dbReference type="SMART" id="SM00404">
    <property type="entry name" value="PTPc_motif"/>
    <property type="match status" value="1"/>
</dbReference>
<evidence type="ECO:0000256" key="4">
    <source>
        <dbReference type="ARBA" id="ARBA00022989"/>
    </source>
</evidence>
<dbReference type="PANTHER" id="PTHR46106:SF4">
    <property type="entry name" value="IA-2 PROTEIN TYROSINE PHOSPHATASE, ISOFORM C"/>
    <property type="match status" value="1"/>
</dbReference>
<dbReference type="InterPro" id="IPR000242">
    <property type="entry name" value="PTP_cat"/>
</dbReference>
<dbReference type="GO" id="GO:0051046">
    <property type="term" value="P:regulation of secretion"/>
    <property type="evidence" value="ECO:0007669"/>
    <property type="project" value="TreeGrafter"/>
</dbReference>
<dbReference type="GO" id="GO:0004725">
    <property type="term" value="F:protein tyrosine phosphatase activity"/>
    <property type="evidence" value="ECO:0007669"/>
    <property type="project" value="InterPro"/>
</dbReference>
<evidence type="ECO:0000256" key="9">
    <source>
        <dbReference type="SAM" id="Phobius"/>
    </source>
</evidence>
<feature type="domain" description="Tyrosine specific protein phosphatases" evidence="12">
    <location>
        <begin position="833"/>
        <end position="908"/>
    </location>
</feature>
<proteinExistence type="predicted"/>
<dbReference type="InterPro" id="IPR003595">
    <property type="entry name" value="Tyr_Pase_cat"/>
</dbReference>
<dbReference type="Pfam" id="PF00102">
    <property type="entry name" value="Y_phosphatase"/>
    <property type="match status" value="1"/>
</dbReference>
<feature type="signal peptide" evidence="10">
    <location>
        <begin position="1"/>
        <end position="35"/>
    </location>
</feature>
<protein>
    <submittedName>
        <fullName evidence="14">OmpA-like domain-containing protein</fullName>
    </submittedName>
</protein>
<feature type="compositionally biased region" description="Basic and acidic residues" evidence="8">
    <location>
        <begin position="279"/>
        <end position="291"/>
    </location>
</feature>
<evidence type="ECO:0000256" key="5">
    <source>
        <dbReference type="ARBA" id="ARBA00023136"/>
    </source>
</evidence>
<dbReference type="PROSITE" id="PS50055">
    <property type="entry name" value="TYR_PHOSPHATASE_PTP"/>
    <property type="match status" value="1"/>
</dbReference>
<evidence type="ECO:0000256" key="3">
    <source>
        <dbReference type="ARBA" id="ARBA00022729"/>
    </source>
</evidence>
<dbReference type="PRINTS" id="PR00700">
    <property type="entry name" value="PRTYPHPHTASE"/>
</dbReference>
<dbReference type="GO" id="GO:0030141">
    <property type="term" value="C:secretory granule"/>
    <property type="evidence" value="ECO:0007669"/>
    <property type="project" value="InterPro"/>
</dbReference>
<dbReference type="SUPFAM" id="SSF52799">
    <property type="entry name" value="(Phosphotyrosine protein) phosphatases II"/>
    <property type="match status" value="1"/>
</dbReference>
<evidence type="ECO:0000256" key="10">
    <source>
        <dbReference type="SAM" id="SignalP"/>
    </source>
</evidence>
<reference evidence="14" key="2">
    <citation type="submission" date="2020-10" db="UniProtKB">
        <authorList>
            <consortium name="WormBaseParasite"/>
        </authorList>
    </citation>
    <scope>IDENTIFICATION</scope>
</reference>
<keyword evidence="7" id="KW-0968">Cytoplasmic vesicle</keyword>
<organism evidence="13 14">
    <name type="scientific">Panagrellus redivivus</name>
    <name type="common">Microworm</name>
    <dbReference type="NCBI Taxonomy" id="6233"/>
    <lineage>
        <taxon>Eukaryota</taxon>
        <taxon>Metazoa</taxon>
        <taxon>Ecdysozoa</taxon>
        <taxon>Nematoda</taxon>
        <taxon>Chromadorea</taxon>
        <taxon>Rhabditida</taxon>
        <taxon>Tylenchina</taxon>
        <taxon>Panagrolaimomorpha</taxon>
        <taxon>Panagrolaimoidea</taxon>
        <taxon>Panagrolaimidae</taxon>
        <taxon>Panagrellus</taxon>
    </lineage>
</organism>
<dbReference type="WBParaSite" id="Pan_g12622.t1">
    <property type="protein sequence ID" value="Pan_g12622.t1"/>
    <property type="gene ID" value="Pan_g12622"/>
</dbReference>
<evidence type="ECO:0000259" key="12">
    <source>
        <dbReference type="PROSITE" id="PS50056"/>
    </source>
</evidence>
<dbReference type="SMART" id="SM00194">
    <property type="entry name" value="PTPc"/>
    <property type="match status" value="1"/>
</dbReference>
<dbReference type="FunFam" id="3.90.190.10:FF:000017">
    <property type="entry name" value="receptor-type tyrosine-protein phosphatase-like N isoform X2"/>
    <property type="match status" value="1"/>
</dbReference>
<dbReference type="PROSITE" id="PS50056">
    <property type="entry name" value="TYR_PHOSPHATASE_2"/>
    <property type="match status" value="1"/>
</dbReference>
<keyword evidence="4 9" id="KW-1133">Transmembrane helix</keyword>
<keyword evidence="2 9" id="KW-0812">Transmembrane</keyword>
<feature type="transmembrane region" description="Helical" evidence="9">
    <location>
        <begin position="551"/>
        <end position="576"/>
    </location>
</feature>
<evidence type="ECO:0000256" key="1">
    <source>
        <dbReference type="ARBA" id="ARBA00004358"/>
    </source>
</evidence>
<dbReference type="InterPro" id="IPR000387">
    <property type="entry name" value="Tyr_Pase_dom"/>
</dbReference>
<name>A0A7E4UUC2_PANRE</name>
<feature type="domain" description="Tyrosine-protein phosphatase" evidence="11">
    <location>
        <begin position="669"/>
        <end position="917"/>
    </location>
</feature>
<keyword evidence="13" id="KW-1185">Reference proteome</keyword>
<accession>A0A7E4UUC2</accession>
<feature type="chain" id="PRO_5028849772" evidence="10">
    <location>
        <begin position="36"/>
        <end position="927"/>
    </location>
</feature>
<dbReference type="PANTHER" id="PTHR46106">
    <property type="entry name" value="IA-2 PROTEIN TYROSINE PHOSPHATASE, ISOFORM C"/>
    <property type="match status" value="1"/>
</dbReference>
<dbReference type="AlphaFoldDB" id="A0A7E4UUC2"/>
<evidence type="ECO:0000313" key="13">
    <source>
        <dbReference type="Proteomes" id="UP000492821"/>
    </source>
</evidence>
<keyword evidence="3 10" id="KW-0732">Signal</keyword>
<evidence type="ECO:0000259" key="11">
    <source>
        <dbReference type="PROSITE" id="PS50055"/>
    </source>
</evidence>
<sequence length="927" mass="103358">MNRPWFVGPFSLNRRFPIVQLLCVILISIPSTVNARQFQGCSLDNVLCESDEICIPDGLFGQCFAEGSEVVPLVVQKALNDIQVEVLRAQLYRLAQQNLDWPDPKAQCTLAYFKLVTVYELEYDVDFCEVNNPDNIRALVQRVQSILSNNDGVVSDEDLETGRSQARAIVEDQLAIPEVAQEQEVESVQAVPIDPVAVAELLEAANGVPIVADDPEAIAVETIVEEPISYAEPAFIVDPVNEVAVPVVLVDEGEESFELPEGAQTIAVGSGPLEVESAPEDKNSTAEKRNASDLTEATMGAQIATEEDLNKVIDEIIKEAQEEPQKRAPKKQPKLTSEEEKELDTYVHDVLNKREPATKKLSGQQIDKLVDLVESLQDALDHSEPDESSAPEIEEIVPLTSLNNDQQLLLKKDAEKFNYDDMGLANTVHKIVKGDFQRLEGNRVYLRMDKEKVTEGELEKLVEYLDRKIATPNNMYFDDFKYENGQLSFRITRFDSLKKSAEKRVSSASGVAQAVYKRRKDIQSLAGVEVDETGIGSGAETVPVSKSDRDWLFLPVLFVCAFTITTLVSVLAVHLVKNRRRNNYKGNLPEVIDHLESKASSAYEDLCRQRMSTQDAPSAVTIGGAAPTKTGSTSSWPDEALIQSCNLDISTGHVIMSFLKEHLENPGKIADQWQSVSGYTSSNSISTIANEPQNVEKNRDKSIVPYDDNIVSLENGYINASKITDSDPRHCLYVITQAPLQSTIADYWQMVWEQGVALLVNLCQIEEADRYWPEEGTQVYGSFEVNLVSEHIWSEDYVVRSFYLKSLTTNETRTVTQFHYLSWKKGGVPSTNKSLLEFRRKVNKSYRGRASPILVHDFDGSGRAGTYCLIDVVANRINKGVKEIDIAASLEHLRDQRGFLVANGEQYKMVFSCVAEEVTSMIKSIQH</sequence>
<evidence type="ECO:0000256" key="2">
    <source>
        <dbReference type="ARBA" id="ARBA00022692"/>
    </source>
</evidence>